<proteinExistence type="predicted"/>
<organism evidence="1 2">
    <name type="scientific">Paraburkholderia atlantica</name>
    <dbReference type="NCBI Taxonomy" id="2654982"/>
    <lineage>
        <taxon>Bacteria</taxon>
        <taxon>Pseudomonadati</taxon>
        <taxon>Pseudomonadota</taxon>
        <taxon>Betaproteobacteria</taxon>
        <taxon>Burkholderiales</taxon>
        <taxon>Burkholderiaceae</taxon>
        <taxon>Paraburkholderia</taxon>
    </lineage>
</organism>
<dbReference type="RefSeq" id="WP_429261118.1">
    <property type="nucleotide sequence ID" value="NZ_JBNDLN010000001.1"/>
</dbReference>
<sequence length="111" mass="12347">MADYEVELREALVGTVGRRATVAAYPRWSASVWDLVARAVAAALNEGAEELPARPAEFDVPVYDDGRKYINVHEIPEPARTIFARKIEYSSVPHSGCAYAHDWLDFLAGNR</sequence>
<protein>
    <submittedName>
        <fullName evidence="1">Uncharacterized protein</fullName>
    </submittedName>
</protein>
<evidence type="ECO:0000313" key="2">
    <source>
        <dbReference type="Proteomes" id="UP000592780"/>
    </source>
</evidence>
<dbReference type="AlphaFoldDB" id="A0A7W8V9X1"/>
<name>A0A7W8V9X1_PARAM</name>
<reference evidence="1 2" key="1">
    <citation type="submission" date="2020-08" db="EMBL/GenBank/DDBJ databases">
        <title>Genomic Encyclopedia of Type Strains, Phase IV (KMG-V): Genome sequencing to study the core and pangenomes of soil and plant-associated prokaryotes.</title>
        <authorList>
            <person name="Whitman W."/>
        </authorList>
    </citation>
    <scope>NUCLEOTIDE SEQUENCE [LARGE SCALE GENOMIC DNA]</scope>
    <source>
        <strain evidence="1 2">JPY158</strain>
    </source>
</reference>
<dbReference type="EMBL" id="JACHDD010000012">
    <property type="protein sequence ID" value="MBB5428273.1"/>
    <property type="molecule type" value="Genomic_DNA"/>
</dbReference>
<gene>
    <name evidence="1" type="ORF">HDG40_006460</name>
</gene>
<comment type="caution">
    <text evidence="1">The sequence shown here is derived from an EMBL/GenBank/DDBJ whole genome shotgun (WGS) entry which is preliminary data.</text>
</comment>
<dbReference type="Proteomes" id="UP000592780">
    <property type="component" value="Unassembled WGS sequence"/>
</dbReference>
<accession>A0A7W8V9X1</accession>
<keyword evidence="2" id="KW-1185">Reference proteome</keyword>
<evidence type="ECO:0000313" key="1">
    <source>
        <dbReference type="EMBL" id="MBB5428273.1"/>
    </source>
</evidence>